<name>A0ACB6SFC4_9PLEO</name>
<dbReference type="Proteomes" id="UP000799754">
    <property type="component" value="Unassembled WGS sequence"/>
</dbReference>
<accession>A0ACB6SFC4</accession>
<proteinExistence type="predicted"/>
<gene>
    <name evidence="1" type="ORF">BU25DRAFT_407435</name>
</gene>
<reference evidence="1" key="1">
    <citation type="journal article" date="2020" name="Stud. Mycol.">
        <title>101 Dothideomycetes genomes: a test case for predicting lifestyles and emergence of pathogens.</title>
        <authorList>
            <person name="Haridas S."/>
            <person name="Albert R."/>
            <person name="Binder M."/>
            <person name="Bloem J."/>
            <person name="Labutti K."/>
            <person name="Salamov A."/>
            <person name="Andreopoulos B."/>
            <person name="Baker S."/>
            <person name="Barry K."/>
            <person name="Bills G."/>
            <person name="Bluhm B."/>
            <person name="Cannon C."/>
            <person name="Castanera R."/>
            <person name="Culley D."/>
            <person name="Daum C."/>
            <person name="Ezra D."/>
            <person name="Gonzalez J."/>
            <person name="Henrissat B."/>
            <person name="Kuo A."/>
            <person name="Liang C."/>
            <person name="Lipzen A."/>
            <person name="Lutzoni F."/>
            <person name="Magnuson J."/>
            <person name="Mondo S."/>
            <person name="Nolan M."/>
            <person name="Ohm R."/>
            <person name="Pangilinan J."/>
            <person name="Park H.-J."/>
            <person name="Ramirez L."/>
            <person name="Alfaro M."/>
            <person name="Sun H."/>
            <person name="Tritt A."/>
            <person name="Yoshinaga Y."/>
            <person name="Zwiers L.-H."/>
            <person name="Turgeon B."/>
            <person name="Goodwin S."/>
            <person name="Spatafora J."/>
            <person name="Crous P."/>
            <person name="Grigoriev I."/>
        </authorList>
    </citation>
    <scope>NUCLEOTIDE SEQUENCE</scope>
    <source>
        <strain evidence="1">CBS 525.71</strain>
    </source>
</reference>
<protein>
    <submittedName>
        <fullName evidence="1">Uncharacterized protein</fullName>
    </submittedName>
</protein>
<organism evidence="1 2">
    <name type="scientific">Macroventuria anomochaeta</name>
    <dbReference type="NCBI Taxonomy" id="301207"/>
    <lineage>
        <taxon>Eukaryota</taxon>
        <taxon>Fungi</taxon>
        <taxon>Dikarya</taxon>
        <taxon>Ascomycota</taxon>
        <taxon>Pezizomycotina</taxon>
        <taxon>Dothideomycetes</taxon>
        <taxon>Pleosporomycetidae</taxon>
        <taxon>Pleosporales</taxon>
        <taxon>Pleosporineae</taxon>
        <taxon>Didymellaceae</taxon>
        <taxon>Macroventuria</taxon>
    </lineage>
</organism>
<evidence type="ECO:0000313" key="1">
    <source>
        <dbReference type="EMBL" id="KAF2631792.1"/>
    </source>
</evidence>
<dbReference type="EMBL" id="MU006704">
    <property type="protein sequence ID" value="KAF2631792.1"/>
    <property type="molecule type" value="Genomic_DNA"/>
</dbReference>
<keyword evidence="2" id="KW-1185">Reference proteome</keyword>
<sequence length="163" mass="18528">MRLFITLLPHLALASLYSSHTAQEVISLLNLQPNVEKGYYRQTFVDARTTDGNRSVSTAIYYLLEGKAGFSYWHRVDAVEVWHHYAGAVLTLEMSWGNGTATERVLLGDDIFGGQEPQGIVPAHRWQRVRSLGEWTLVGTTMAPGFAENGFEMREDWMRHNDR</sequence>
<evidence type="ECO:0000313" key="2">
    <source>
        <dbReference type="Proteomes" id="UP000799754"/>
    </source>
</evidence>
<comment type="caution">
    <text evidence="1">The sequence shown here is derived from an EMBL/GenBank/DDBJ whole genome shotgun (WGS) entry which is preliminary data.</text>
</comment>